<gene>
    <name evidence="1" type="ORF">JJL49_20715</name>
</gene>
<name>A0ACC5RSM0_ENTAG</name>
<reference evidence="1" key="1">
    <citation type="submission" date="2021-01" db="EMBL/GenBank/DDBJ databases">
        <title>Draft genome of Pantoea agglomerans Eh 335.</title>
        <authorList>
            <person name="Emsley S.A."/>
            <person name="Oline D.K."/>
            <person name="Saw J.H."/>
            <person name="Ushijima B."/>
            <person name="Videau P."/>
            <person name="Koyack M.J."/>
        </authorList>
    </citation>
    <scope>NUCLEOTIDE SEQUENCE</scope>
    <source>
        <strain evidence="1">Eh 335</strain>
    </source>
</reference>
<proteinExistence type="predicted"/>
<protein>
    <submittedName>
        <fullName evidence="1">Fimbrial protein</fullName>
    </submittedName>
</protein>
<organism evidence="1 2">
    <name type="scientific">Enterobacter agglomerans</name>
    <name type="common">Erwinia herbicola</name>
    <name type="synonym">Pantoea agglomerans</name>
    <dbReference type="NCBI Taxonomy" id="549"/>
    <lineage>
        <taxon>Bacteria</taxon>
        <taxon>Pseudomonadati</taxon>
        <taxon>Pseudomonadota</taxon>
        <taxon>Gammaproteobacteria</taxon>
        <taxon>Enterobacterales</taxon>
        <taxon>Erwiniaceae</taxon>
        <taxon>Pantoea</taxon>
        <taxon>Pantoea agglomerans group</taxon>
    </lineage>
</organism>
<evidence type="ECO:0000313" key="1">
    <source>
        <dbReference type="EMBL" id="MBK4727654.1"/>
    </source>
</evidence>
<dbReference type="EMBL" id="JAEOXF010000017">
    <property type="protein sequence ID" value="MBK4727654.1"/>
    <property type="molecule type" value="Genomic_DNA"/>
</dbReference>
<sequence>MISSRRLWSKTWAVGLGAALLLVSPLVSLAISVVVMVSVTAAPYCEINGKQPIEVNFGEVLTSKVDGNNYRKDVLYDIKCSNTTSNDMSIRIQGTDANLGNSILDTNNKNLGIALMSSGQMVLNKDIKFIYPNVPKVTAVLMKVTGTKLQGGVFSAGATMTVTYH</sequence>
<keyword evidence="2" id="KW-1185">Reference proteome</keyword>
<evidence type="ECO:0000313" key="2">
    <source>
        <dbReference type="Proteomes" id="UP000633731"/>
    </source>
</evidence>
<accession>A0ACC5RSM0</accession>
<dbReference type="Proteomes" id="UP000633731">
    <property type="component" value="Unassembled WGS sequence"/>
</dbReference>
<comment type="caution">
    <text evidence="1">The sequence shown here is derived from an EMBL/GenBank/DDBJ whole genome shotgun (WGS) entry which is preliminary data.</text>
</comment>